<evidence type="ECO:0000256" key="1">
    <source>
        <dbReference type="SAM" id="Phobius"/>
    </source>
</evidence>
<proteinExistence type="predicted"/>
<dbReference type="OrthoDB" id="5192539at2"/>
<keyword evidence="3" id="KW-1185">Reference proteome</keyword>
<name>A0A5N0V5V7_9PSEU</name>
<comment type="caution">
    <text evidence="2">The sequence shown here is derived from an EMBL/GenBank/DDBJ whole genome shotgun (WGS) entry which is preliminary data.</text>
</comment>
<feature type="transmembrane region" description="Helical" evidence="1">
    <location>
        <begin position="21"/>
        <end position="43"/>
    </location>
</feature>
<dbReference type="AlphaFoldDB" id="A0A5N0V5V7"/>
<evidence type="ECO:0000313" key="2">
    <source>
        <dbReference type="EMBL" id="KAA9160471.1"/>
    </source>
</evidence>
<keyword evidence="1" id="KW-1133">Transmembrane helix</keyword>
<organism evidence="2 3">
    <name type="scientific">Amycolatopsis acidicola</name>
    <dbReference type="NCBI Taxonomy" id="2596893"/>
    <lineage>
        <taxon>Bacteria</taxon>
        <taxon>Bacillati</taxon>
        <taxon>Actinomycetota</taxon>
        <taxon>Actinomycetes</taxon>
        <taxon>Pseudonocardiales</taxon>
        <taxon>Pseudonocardiaceae</taxon>
        <taxon>Amycolatopsis</taxon>
    </lineage>
</organism>
<gene>
    <name evidence="2" type="ORF">FPZ12_016675</name>
</gene>
<dbReference type="Proteomes" id="UP000319769">
    <property type="component" value="Unassembled WGS sequence"/>
</dbReference>
<sequence>MPEETAQAMRRNRTAKTLAGVMVRVTRVATLTFAALLACYVLLTVTGANSDNSIAAFVGSCARPLALGFRTLFTTDSSQVDTLANYGVAALFWLAAGMLVTRSIRKLFAL</sequence>
<evidence type="ECO:0000313" key="3">
    <source>
        <dbReference type="Proteomes" id="UP000319769"/>
    </source>
</evidence>
<protein>
    <submittedName>
        <fullName evidence="2">Uncharacterized protein</fullName>
    </submittedName>
</protein>
<feature type="transmembrane region" description="Helical" evidence="1">
    <location>
        <begin position="83"/>
        <end position="101"/>
    </location>
</feature>
<accession>A0A5N0V5V7</accession>
<keyword evidence="1" id="KW-0812">Transmembrane</keyword>
<dbReference type="EMBL" id="VMNW02000021">
    <property type="protein sequence ID" value="KAA9160471.1"/>
    <property type="molecule type" value="Genomic_DNA"/>
</dbReference>
<dbReference type="RefSeq" id="WP_144762100.1">
    <property type="nucleotide sequence ID" value="NZ_VMNW02000021.1"/>
</dbReference>
<reference evidence="2" key="1">
    <citation type="submission" date="2019-09" db="EMBL/GenBank/DDBJ databases">
        <authorList>
            <person name="Teo W.F.A."/>
            <person name="Duangmal K."/>
        </authorList>
    </citation>
    <scope>NUCLEOTIDE SEQUENCE [LARGE SCALE GENOMIC DNA]</scope>
    <source>
        <strain evidence="2">K81G1</strain>
    </source>
</reference>
<keyword evidence="1" id="KW-0472">Membrane</keyword>